<dbReference type="InterPro" id="IPR028098">
    <property type="entry name" value="Glyco_trans_4-like_N"/>
</dbReference>
<dbReference type="EMBL" id="CP011454">
    <property type="protein sequence ID" value="AMW04784.1"/>
    <property type="molecule type" value="Genomic_DNA"/>
</dbReference>
<dbReference type="AlphaFoldDB" id="A0A143BK27"/>
<dbReference type="InterPro" id="IPR001296">
    <property type="entry name" value="Glyco_trans_1"/>
</dbReference>
<sequence>MTAAGSNSAGVAPRRDTASARLRIAVVNWQCRDNPLAGGAEIHLHEIFGRLAAMGHEVVLLCGGWPGCPPRATLDGIEVHRVGTRQTFPFLARRYWHTHLAPRGFDVLVEDINKVPLFTPTWRAPKLVALVPHLFGGTAFQELAAPLATAVWLSEKPLPWFYRRYAFEAISESTKEDLVQRGIAADRIRVIFPGIDSQHYTPDPSQRATRPTFAYLGRLKKYKGVDLVLRAFAACDVPEATLEIAGAGEFRAELEQLAGTLGVASRVRFLGRIDETEKCALLRRAWATVFASPKEGWGITNLEAAASGTPVIASNSPGIRESVRHGETGFLVKHGDVAAMAGCMRRLSDERTLVEHLGANARRFAEGFTWANAAKETEAHLREVVGREEGR</sequence>
<evidence type="ECO:0000313" key="3">
    <source>
        <dbReference type="EMBL" id="AMW04784.1"/>
    </source>
</evidence>
<reference evidence="3 4" key="2">
    <citation type="journal article" date="2016" name="Environ. Microbiol. Rep.">
        <title>Metagenomic evidence for the presence of phototrophic Gemmatimonadetes bacteria in diverse environments.</title>
        <authorList>
            <person name="Zeng Y."/>
            <person name="Baumbach J."/>
            <person name="Barbosa E.G."/>
            <person name="Azevedo V."/>
            <person name="Zhang C."/>
            <person name="Koblizek M."/>
        </authorList>
    </citation>
    <scope>NUCLEOTIDE SEQUENCE [LARGE SCALE GENOMIC DNA]</scope>
    <source>
        <strain evidence="3 4">AP64</strain>
    </source>
</reference>
<dbReference type="KEGG" id="gph:GEMMAAP_07965"/>
<dbReference type="OrthoDB" id="9806887at2"/>
<accession>A0A143BK27</accession>
<keyword evidence="4" id="KW-1185">Reference proteome</keyword>
<dbReference type="eggNOG" id="COG0438">
    <property type="taxonomic scope" value="Bacteria"/>
</dbReference>
<dbReference type="Proteomes" id="UP000076404">
    <property type="component" value="Chromosome"/>
</dbReference>
<evidence type="ECO:0000259" key="1">
    <source>
        <dbReference type="Pfam" id="PF00534"/>
    </source>
</evidence>
<dbReference type="InterPro" id="IPR050194">
    <property type="entry name" value="Glycosyltransferase_grp1"/>
</dbReference>
<dbReference type="PANTHER" id="PTHR45947">
    <property type="entry name" value="SULFOQUINOVOSYL TRANSFERASE SQD2"/>
    <property type="match status" value="1"/>
</dbReference>
<evidence type="ECO:0008006" key="5">
    <source>
        <dbReference type="Google" id="ProtNLM"/>
    </source>
</evidence>
<dbReference type="RefSeq" id="WP_026850554.1">
    <property type="nucleotide sequence ID" value="NZ_CP011454.1"/>
</dbReference>
<proteinExistence type="predicted"/>
<evidence type="ECO:0000313" key="4">
    <source>
        <dbReference type="Proteomes" id="UP000076404"/>
    </source>
</evidence>
<dbReference type="PANTHER" id="PTHR45947:SF3">
    <property type="entry name" value="SULFOQUINOVOSYL TRANSFERASE SQD2"/>
    <property type="match status" value="1"/>
</dbReference>
<dbReference type="Gene3D" id="3.40.50.2000">
    <property type="entry name" value="Glycogen Phosphorylase B"/>
    <property type="match status" value="2"/>
</dbReference>
<organism evidence="3 4">
    <name type="scientific">Gemmatimonas phototrophica</name>
    <dbReference type="NCBI Taxonomy" id="1379270"/>
    <lineage>
        <taxon>Bacteria</taxon>
        <taxon>Pseudomonadati</taxon>
        <taxon>Gemmatimonadota</taxon>
        <taxon>Gemmatimonadia</taxon>
        <taxon>Gemmatimonadales</taxon>
        <taxon>Gemmatimonadaceae</taxon>
        <taxon>Gemmatimonas</taxon>
    </lineage>
</organism>
<dbReference type="Pfam" id="PF13439">
    <property type="entry name" value="Glyco_transf_4"/>
    <property type="match status" value="1"/>
</dbReference>
<dbReference type="Pfam" id="PF00534">
    <property type="entry name" value="Glycos_transf_1"/>
    <property type="match status" value="1"/>
</dbReference>
<feature type="domain" description="Glycosyltransferase subfamily 4-like N-terminal" evidence="2">
    <location>
        <begin position="38"/>
        <end position="198"/>
    </location>
</feature>
<evidence type="ECO:0000259" key="2">
    <source>
        <dbReference type="Pfam" id="PF13439"/>
    </source>
</evidence>
<dbReference type="GO" id="GO:0016758">
    <property type="term" value="F:hexosyltransferase activity"/>
    <property type="evidence" value="ECO:0007669"/>
    <property type="project" value="TreeGrafter"/>
</dbReference>
<dbReference type="SUPFAM" id="SSF53756">
    <property type="entry name" value="UDP-Glycosyltransferase/glycogen phosphorylase"/>
    <property type="match status" value="1"/>
</dbReference>
<reference evidence="3 4" key="1">
    <citation type="journal article" date="2014" name="Proc. Natl. Acad. Sci. U.S.A.">
        <title>Functional type 2 photosynthetic reaction centers found in the rare bacterial phylum Gemmatimonadetes.</title>
        <authorList>
            <person name="Zeng Y."/>
            <person name="Feng F."/>
            <person name="Medova H."/>
            <person name="Dean J."/>
            <person name="Koblizek M."/>
        </authorList>
    </citation>
    <scope>NUCLEOTIDE SEQUENCE [LARGE SCALE GENOMIC DNA]</scope>
    <source>
        <strain evidence="3 4">AP64</strain>
    </source>
</reference>
<name>A0A143BK27_9BACT</name>
<dbReference type="STRING" id="1379270.GEMMAAP_07965"/>
<dbReference type="CDD" id="cd03801">
    <property type="entry name" value="GT4_PimA-like"/>
    <property type="match status" value="1"/>
</dbReference>
<gene>
    <name evidence="3" type="ORF">GEMMAAP_07965</name>
</gene>
<feature type="domain" description="Glycosyl transferase family 1" evidence="1">
    <location>
        <begin position="208"/>
        <end position="363"/>
    </location>
</feature>
<protein>
    <recommendedName>
        <fullName evidence="5">Glycosyl transferase family 1</fullName>
    </recommendedName>
</protein>